<dbReference type="EMBL" id="LXQA010007480">
    <property type="protein sequence ID" value="MCH84847.1"/>
    <property type="molecule type" value="Genomic_DNA"/>
</dbReference>
<dbReference type="Proteomes" id="UP000265520">
    <property type="component" value="Unassembled WGS sequence"/>
</dbReference>
<evidence type="ECO:0000313" key="1">
    <source>
        <dbReference type="EMBL" id="MCH84847.1"/>
    </source>
</evidence>
<feature type="non-terminal residue" evidence="1">
    <location>
        <position position="1"/>
    </location>
</feature>
<keyword evidence="2" id="KW-1185">Reference proteome</keyword>
<organism evidence="1 2">
    <name type="scientific">Trifolium medium</name>
    <dbReference type="NCBI Taxonomy" id="97028"/>
    <lineage>
        <taxon>Eukaryota</taxon>
        <taxon>Viridiplantae</taxon>
        <taxon>Streptophyta</taxon>
        <taxon>Embryophyta</taxon>
        <taxon>Tracheophyta</taxon>
        <taxon>Spermatophyta</taxon>
        <taxon>Magnoliopsida</taxon>
        <taxon>eudicotyledons</taxon>
        <taxon>Gunneridae</taxon>
        <taxon>Pentapetalae</taxon>
        <taxon>rosids</taxon>
        <taxon>fabids</taxon>
        <taxon>Fabales</taxon>
        <taxon>Fabaceae</taxon>
        <taxon>Papilionoideae</taxon>
        <taxon>50 kb inversion clade</taxon>
        <taxon>NPAAA clade</taxon>
        <taxon>Hologalegina</taxon>
        <taxon>IRL clade</taxon>
        <taxon>Trifolieae</taxon>
        <taxon>Trifolium</taxon>
    </lineage>
</organism>
<comment type="caution">
    <text evidence="1">The sequence shown here is derived from an EMBL/GenBank/DDBJ whole genome shotgun (WGS) entry which is preliminary data.</text>
</comment>
<proteinExistence type="predicted"/>
<reference evidence="1 2" key="1">
    <citation type="journal article" date="2018" name="Front. Plant Sci.">
        <title>Red Clover (Trifolium pratense) and Zigzag Clover (T. medium) - A Picture of Genomic Similarities and Differences.</title>
        <authorList>
            <person name="Dluhosova J."/>
            <person name="Istvanek J."/>
            <person name="Nedelnik J."/>
            <person name="Repkova J."/>
        </authorList>
    </citation>
    <scope>NUCLEOTIDE SEQUENCE [LARGE SCALE GENOMIC DNA]</scope>
    <source>
        <strain evidence="2">cv. 10/8</strain>
        <tissue evidence="1">Leaf</tissue>
    </source>
</reference>
<protein>
    <submittedName>
        <fullName evidence="1">YIPF1-like protein</fullName>
    </submittedName>
</protein>
<accession>A0A392MBG0</accession>
<gene>
    <name evidence="1" type="ORF">A2U01_0005684</name>
</gene>
<sequence>SLIFKPDASPSGTVPESVAQIRVGCVEGGGWRCRRRLFAWEEESLLECIGMSVNVFLQVNTENRWKWRLDQTGHYSFKGVYKFFVHDSLSSEPEFQNVKDIMRNKLAPLKVLVFAWKLLKN</sequence>
<dbReference type="AlphaFoldDB" id="A0A392MBG0"/>
<evidence type="ECO:0000313" key="2">
    <source>
        <dbReference type="Proteomes" id="UP000265520"/>
    </source>
</evidence>
<name>A0A392MBG0_9FABA</name>